<dbReference type="Pfam" id="PF13561">
    <property type="entry name" value="adh_short_C2"/>
    <property type="match status" value="1"/>
</dbReference>
<dbReference type="PANTHER" id="PTHR42760">
    <property type="entry name" value="SHORT-CHAIN DEHYDROGENASES/REDUCTASES FAMILY MEMBER"/>
    <property type="match status" value="1"/>
</dbReference>
<protein>
    <submittedName>
        <fullName evidence="3">SDR family oxidoreductase</fullName>
    </submittedName>
</protein>
<keyword evidence="2" id="KW-0560">Oxidoreductase</keyword>
<comment type="caution">
    <text evidence="3">The sequence shown here is derived from an EMBL/GenBank/DDBJ whole genome shotgun (WGS) entry which is preliminary data.</text>
</comment>
<comment type="similarity">
    <text evidence="1">Belongs to the short-chain dehydrogenases/reductases (SDR) family.</text>
</comment>
<dbReference type="InterPro" id="IPR020904">
    <property type="entry name" value="Sc_DH/Rdtase_CS"/>
</dbReference>
<dbReference type="InterPro" id="IPR002347">
    <property type="entry name" value="SDR_fam"/>
</dbReference>
<gene>
    <name evidence="3" type="ORF">GWC95_03780</name>
</gene>
<dbReference type="PROSITE" id="PS00061">
    <property type="entry name" value="ADH_SHORT"/>
    <property type="match status" value="1"/>
</dbReference>
<dbReference type="PRINTS" id="PR00080">
    <property type="entry name" value="SDRFAMILY"/>
</dbReference>
<evidence type="ECO:0000256" key="2">
    <source>
        <dbReference type="ARBA" id="ARBA00023002"/>
    </source>
</evidence>
<name>A0ABW9ZRD5_9BACT</name>
<dbReference type="InterPro" id="IPR036291">
    <property type="entry name" value="NAD(P)-bd_dom_sf"/>
</dbReference>
<keyword evidence="4" id="KW-1185">Reference proteome</keyword>
<evidence type="ECO:0000313" key="3">
    <source>
        <dbReference type="EMBL" id="NCI49027.1"/>
    </source>
</evidence>
<dbReference type="SUPFAM" id="SSF51735">
    <property type="entry name" value="NAD(P)-binding Rossmann-fold domains"/>
    <property type="match status" value="1"/>
</dbReference>
<dbReference type="PRINTS" id="PR00081">
    <property type="entry name" value="GDHRDH"/>
</dbReference>
<dbReference type="EMBL" id="JAACJS010000002">
    <property type="protein sequence ID" value="NCI49027.1"/>
    <property type="molecule type" value="Genomic_DNA"/>
</dbReference>
<reference evidence="3 4" key="1">
    <citation type="submission" date="2020-01" db="EMBL/GenBank/DDBJ databases">
        <title>Genome analysis.</title>
        <authorList>
            <person name="Wu S."/>
            <person name="Wang G."/>
        </authorList>
    </citation>
    <scope>NUCLEOTIDE SEQUENCE [LARGE SCALE GENOMIC DNA]</scope>
    <source>
        <strain evidence="3 4">SYL130</strain>
    </source>
</reference>
<sequence>MRSYLEDLFNVEGKVVLLTGAGGHLVGEMSRSLAKAGMKIVCCDFSKEAADKVVTDIKAAGGDGVAVQMDVRLAADHQRALQVALDTYGQLDCVLNGAGSNAPTDFFEIPLEEWNNIIAVQLTGTMLACQVYGKYMVERRSGSIINISSASSGPPLSKAFTYSVAKSGVKNLTQNLAREWGTMGVRVNALRPGFFPTEWSMQHFITPEREAAILGHTGMKRYGKPNELVGAVLWMFSDAAGFVTGAEIAVDGGFTAMTI</sequence>
<proteinExistence type="inferred from homology"/>
<dbReference type="RefSeq" id="WP_161817327.1">
    <property type="nucleotide sequence ID" value="NZ_JAACJS010000002.1"/>
</dbReference>
<dbReference type="Proteomes" id="UP000753802">
    <property type="component" value="Unassembled WGS sequence"/>
</dbReference>
<dbReference type="PANTHER" id="PTHR42760:SF115">
    <property type="entry name" value="3-OXOACYL-[ACYL-CARRIER-PROTEIN] REDUCTASE FABG"/>
    <property type="match status" value="1"/>
</dbReference>
<evidence type="ECO:0000256" key="1">
    <source>
        <dbReference type="ARBA" id="ARBA00006484"/>
    </source>
</evidence>
<evidence type="ECO:0000313" key="4">
    <source>
        <dbReference type="Proteomes" id="UP000753802"/>
    </source>
</evidence>
<accession>A0ABW9ZRD5</accession>
<organism evidence="3 4">
    <name type="scientific">Sediminibacterium roseum</name>
    <dbReference type="NCBI Taxonomy" id="1978412"/>
    <lineage>
        <taxon>Bacteria</taxon>
        <taxon>Pseudomonadati</taxon>
        <taxon>Bacteroidota</taxon>
        <taxon>Chitinophagia</taxon>
        <taxon>Chitinophagales</taxon>
        <taxon>Chitinophagaceae</taxon>
        <taxon>Sediminibacterium</taxon>
    </lineage>
</organism>
<dbReference type="Gene3D" id="3.40.50.720">
    <property type="entry name" value="NAD(P)-binding Rossmann-like Domain"/>
    <property type="match status" value="1"/>
</dbReference>